<dbReference type="PROSITE" id="PS50089">
    <property type="entry name" value="ZF_RING_2"/>
    <property type="match status" value="1"/>
</dbReference>
<dbReference type="Gene3D" id="3.30.40.10">
    <property type="entry name" value="Zinc/RING finger domain, C3HC4 (zinc finger)"/>
    <property type="match status" value="1"/>
</dbReference>
<evidence type="ECO:0000256" key="10">
    <source>
        <dbReference type="ARBA" id="ARBA00022771"/>
    </source>
</evidence>
<dbReference type="SUPFAM" id="SSF57850">
    <property type="entry name" value="RING/U-box"/>
    <property type="match status" value="3"/>
</dbReference>
<keyword evidence="9" id="KW-0677">Repeat</keyword>
<dbReference type="InterPro" id="IPR013083">
    <property type="entry name" value="Znf_RING/FYVE/PHD"/>
</dbReference>
<sequence>MTGRSRRSRDNKTRFLDDFVIPVLSDEKEKIPMSDEEYALQLQLQEALISSSVSSSRGSIKGPSKQPIHPRKKRKGTVESSQSFCTICLDVKLHGEMFVSHSCTHTFCTDCISQYVATKIQENISMVKCPDLNCKGILEPQNCREIVPAEVFDRWENTLCESLVLGSQKFYCPFGDCSALLVDDGGVTVTSSECPNCRRLFCAQCKVAWHAGMTCSEFEKFKGGESKKEDKMVMKLVKKKKWKRCPNCSFYVDKISGCIHISCRCGFEFCYRCGSKWSDDHAC</sequence>
<evidence type="ECO:0000256" key="4">
    <source>
        <dbReference type="ARBA" id="ARBA00004906"/>
    </source>
</evidence>
<dbReference type="InterPro" id="IPR031127">
    <property type="entry name" value="E3_UB_ligase_RBR"/>
</dbReference>
<protein>
    <recommendedName>
        <fullName evidence="6">RBR-type E3 ubiquitin transferase</fullName>
        <ecNumber evidence="6">2.3.2.31</ecNumber>
    </recommendedName>
</protein>
<dbReference type="CDD" id="cd22584">
    <property type="entry name" value="Rcat_RBR_unk"/>
    <property type="match status" value="1"/>
</dbReference>
<dbReference type="Proteomes" id="UP000593562">
    <property type="component" value="Unassembled WGS sequence"/>
</dbReference>
<evidence type="ECO:0000256" key="13">
    <source>
        <dbReference type="PROSITE-ProRule" id="PRU00175"/>
    </source>
</evidence>
<evidence type="ECO:0000256" key="9">
    <source>
        <dbReference type="ARBA" id="ARBA00022737"/>
    </source>
</evidence>
<dbReference type="GO" id="GO:0008270">
    <property type="term" value="F:zinc ion binding"/>
    <property type="evidence" value="ECO:0007669"/>
    <property type="project" value="UniProtKB-KW"/>
</dbReference>
<evidence type="ECO:0000256" key="5">
    <source>
        <dbReference type="ARBA" id="ARBA00005884"/>
    </source>
</evidence>
<evidence type="ECO:0000256" key="12">
    <source>
        <dbReference type="ARBA" id="ARBA00022833"/>
    </source>
</evidence>
<dbReference type="InterPro" id="IPR017907">
    <property type="entry name" value="Znf_RING_CS"/>
</dbReference>
<comment type="pathway">
    <text evidence="4">Protein modification; protein ubiquitination.</text>
</comment>
<feature type="domain" description="RING-type" evidence="15">
    <location>
        <begin position="85"/>
        <end position="130"/>
    </location>
</feature>
<evidence type="ECO:0000313" key="18">
    <source>
        <dbReference type="Proteomes" id="UP000593562"/>
    </source>
</evidence>
<evidence type="ECO:0000256" key="1">
    <source>
        <dbReference type="ARBA" id="ARBA00001798"/>
    </source>
</evidence>
<evidence type="ECO:0000256" key="11">
    <source>
        <dbReference type="ARBA" id="ARBA00022786"/>
    </source>
</evidence>
<dbReference type="EC" id="2.3.2.31" evidence="6"/>
<feature type="compositionally biased region" description="Low complexity" evidence="14">
    <location>
        <begin position="54"/>
        <end position="65"/>
    </location>
</feature>
<dbReference type="OrthoDB" id="10009520at2759"/>
<gene>
    <name evidence="17" type="ORF">HS088_TW18G00776</name>
</gene>
<evidence type="ECO:0000256" key="6">
    <source>
        <dbReference type="ARBA" id="ARBA00012251"/>
    </source>
</evidence>
<reference evidence="17 18" key="1">
    <citation type="journal article" date="2020" name="Nat. Commun.">
        <title>Genome of Tripterygium wilfordii and identification of cytochrome P450 involved in triptolide biosynthesis.</title>
        <authorList>
            <person name="Tu L."/>
            <person name="Su P."/>
            <person name="Zhang Z."/>
            <person name="Gao L."/>
            <person name="Wang J."/>
            <person name="Hu T."/>
            <person name="Zhou J."/>
            <person name="Zhang Y."/>
            <person name="Zhao Y."/>
            <person name="Liu Y."/>
            <person name="Song Y."/>
            <person name="Tong Y."/>
            <person name="Lu Y."/>
            <person name="Yang J."/>
            <person name="Xu C."/>
            <person name="Jia M."/>
            <person name="Peters R.J."/>
            <person name="Huang L."/>
            <person name="Gao W."/>
        </authorList>
    </citation>
    <scope>NUCLEOTIDE SEQUENCE [LARGE SCALE GENOMIC DNA]</scope>
    <source>
        <strain evidence="18">cv. XIE 37</strain>
        <tissue evidence="17">Leaf</tissue>
    </source>
</reference>
<evidence type="ECO:0000313" key="17">
    <source>
        <dbReference type="EMBL" id="KAF5732087.1"/>
    </source>
</evidence>
<dbReference type="PANTHER" id="PTHR11685">
    <property type="entry name" value="RBR FAMILY RING FINGER AND IBR DOMAIN-CONTAINING"/>
    <property type="match status" value="1"/>
</dbReference>
<evidence type="ECO:0000256" key="8">
    <source>
        <dbReference type="ARBA" id="ARBA00022723"/>
    </source>
</evidence>
<accession>A0A7J7CDY2</accession>
<evidence type="ECO:0000256" key="2">
    <source>
        <dbReference type="ARBA" id="ARBA00001947"/>
    </source>
</evidence>
<organism evidence="17 18">
    <name type="scientific">Tripterygium wilfordii</name>
    <name type="common">Thunder God vine</name>
    <dbReference type="NCBI Taxonomy" id="458696"/>
    <lineage>
        <taxon>Eukaryota</taxon>
        <taxon>Viridiplantae</taxon>
        <taxon>Streptophyta</taxon>
        <taxon>Embryophyta</taxon>
        <taxon>Tracheophyta</taxon>
        <taxon>Spermatophyta</taxon>
        <taxon>Magnoliopsida</taxon>
        <taxon>eudicotyledons</taxon>
        <taxon>Gunneridae</taxon>
        <taxon>Pentapetalae</taxon>
        <taxon>rosids</taxon>
        <taxon>fabids</taxon>
        <taxon>Celastrales</taxon>
        <taxon>Celastraceae</taxon>
        <taxon>Tripterygium</taxon>
    </lineage>
</organism>
<comment type="cofactor">
    <cofactor evidence="2">
        <name>Zn(2+)</name>
        <dbReference type="ChEBI" id="CHEBI:29105"/>
    </cofactor>
</comment>
<dbReference type="PROSITE" id="PS51873">
    <property type="entry name" value="TRIAD"/>
    <property type="match status" value="1"/>
</dbReference>
<comment type="function">
    <text evidence="3">Might act as an E3 ubiquitin-protein ligase, or as part of E3 complex, which accepts ubiquitin from specific E2 ubiquitin-conjugating enzymes and then transfers it to substrates.</text>
</comment>
<feature type="domain" description="RING-type" evidence="16">
    <location>
        <begin position="81"/>
        <end position="283"/>
    </location>
</feature>
<comment type="caution">
    <text evidence="17">The sequence shown here is derived from an EMBL/GenBank/DDBJ whole genome shotgun (WGS) entry which is preliminary data.</text>
</comment>
<dbReference type="GO" id="GO:0061630">
    <property type="term" value="F:ubiquitin protein ligase activity"/>
    <property type="evidence" value="ECO:0007669"/>
    <property type="project" value="UniProtKB-EC"/>
</dbReference>
<keyword evidence="8" id="KW-0479">Metal-binding</keyword>
<dbReference type="InParanoid" id="A0A7J7CDY2"/>
<proteinExistence type="inferred from homology"/>
<dbReference type="UniPathway" id="UPA00143"/>
<dbReference type="GO" id="GO:0016567">
    <property type="term" value="P:protein ubiquitination"/>
    <property type="evidence" value="ECO:0007669"/>
    <property type="project" value="UniProtKB-UniPathway"/>
</dbReference>
<keyword evidence="11" id="KW-0833">Ubl conjugation pathway</keyword>
<dbReference type="InterPro" id="IPR001841">
    <property type="entry name" value="Znf_RING"/>
</dbReference>
<dbReference type="EMBL" id="JAAARO010000018">
    <property type="protein sequence ID" value="KAF5732087.1"/>
    <property type="molecule type" value="Genomic_DNA"/>
</dbReference>
<dbReference type="CDD" id="cd22582">
    <property type="entry name" value="BRcat_RBR_unk"/>
    <property type="match status" value="1"/>
</dbReference>
<dbReference type="FunCoup" id="A0A7J7CDY2">
    <property type="interactions" value="344"/>
</dbReference>
<evidence type="ECO:0000256" key="7">
    <source>
        <dbReference type="ARBA" id="ARBA00022679"/>
    </source>
</evidence>
<comment type="similarity">
    <text evidence="5">Belongs to the RBR family. Ariadne subfamily.</text>
</comment>
<dbReference type="InterPro" id="IPR044066">
    <property type="entry name" value="TRIAD_supradom"/>
</dbReference>
<dbReference type="Pfam" id="PF01485">
    <property type="entry name" value="IBR"/>
    <property type="match status" value="2"/>
</dbReference>
<dbReference type="SMART" id="SM00647">
    <property type="entry name" value="IBR"/>
    <property type="match status" value="2"/>
</dbReference>
<feature type="region of interest" description="Disordered" evidence="14">
    <location>
        <begin position="54"/>
        <end position="75"/>
    </location>
</feature>
<evidence type="ECO:0000259" key="15">
    <source>
        <dbReference type="PROSITE" id="PS50089"/>
    </source>
</evidence>
<comment type="catalytic activity">
    <reaction evidence="1">
        <text>[E2 ubiquitin-conjugating enzyme]-S-ubiquitinyl-L-cysteine + [acceptor protein]-L-lysine = [E2 ubiquitin-conjugating enzyme]-L-cysteine + [acceptor protein]-N(6)-ubiquitinyl-L-lysine.</text>
        <dbReference type="EC" id="2.3.2.31"/>
    </reaction>
</comment>
<name>A0A7J7CDY2_TRIWF</name>
<evidence type="ECO:0000256" key="3">
    <source>
        <dbReference type="ARBA" id="ARBA00003976"/>
    </source>
</evidence>
<dbReference type="FunFam" id="3.30.40.10:FF:000230">
    <property type="entry name" value="RBR-type E3 ubiquitin transferase"/>
    <property type="match status" value="1"/>
</dbReference>
<dbReference type="AlphaFoldDB" id="A0A7J7CDY2"/>
<keyword evidence="12" id="KW-0862">Zinc</keyword>
<dbReference type="Gene3D" id="1.20.120.1750">
    <property type="match status" value="1"/>
</dbReference>
<dbReference type="InterPro" id="IPR002867">
    <property type="entry name" value="IBR_dom"/>
</dbReference>
<evidence type="ECO:0000259" key="16">
    <source>
        <dbReference type="PROSITE" id="PS51873"/>
    </source>
</evidence>
<dbReference type="SMART" id="SM00184">
    <property type="entry name" value="RING"/>
    <property type="match status" value="1"/>
</dbReference>
<dbReference type="PROSITE" id="PS00518">
    <property type="entry name" value="ZF_RING_1"/>
    <property type="match status" value="1"/>
</dbReference>
<keyword evidence="7" id="KW-0808">Transferase</keyword>
<keyword evidence="10 13" id="KW-0863">Zinc-finger</keyword>
<evidence type="ECO:0000256" key="14">
    <source>
        <dbReference type="SAM" id="MobiDB-lite"/>
    </source>
</evidence>
<keyword evidence="18" id="KW-1185">Reference proteome</keyword>